<dbReference type="Proteomes" id="UP001549076">
    <property type="component" value="Unassembled WGS sequence"/>
</dbReference>
<dbReference type="RefSeq" id="WP_354198392.1">
    <property type="nucleotide sequence ID" value="NZ_JBEPML010000020.1"/>
</dbReference>
<reference evidence="2 3" key="1">
    <citation type="submission" date="2024-06" db="EMBL/GenBank/DDBJ databases">
        <title>Genomic Encyclopedia of Type Strains, Phase IV (KMG-IV): sequencing the most valuable type-strain genomes for metagenomic binning, comparative biology and taxonomic classification.</title>
        <authorList>
            <person name="Goeker M."/>
        </authorList>
    </citation>
    <scope>NUCLEOTIDE SEQUENCE [LARGE SCALE GENOMIC DNA]</scope>
    <source>
        <strain evidence="2 3">DSM 27865</strain>
    </source>
</reference>
<name>A0ABV2N5D2_9HYPH</name>
<proteinExistence type="predicted"/>
<feature type="chain" id="PRO_5045571293" description="SRPBCC family protein" evidence="1">
    <location>
        <begin position="23"/>
        <end position="196"/>
    </location>
</feature>
<gene>
    <name evidence="2" type="ORF">ABID37_004261</name>
</gene>
<dbReference type="EMBL" id="JBEPML010000020">
    <property type="protein sequence ID" value="MET3794021.1"/>
    <property type="molecule type" value="Genomic_DNA"/>
</dbReference>
<feature type="signal peptide" evidence="1">
    <location>
        <begin position="1"/>
        <end position="22"/>
    </location>
</feature>
<protein>
    <recommendedName>
        <fullName evidence="4">SRPBCC family protein</fullName>
    </recommendedName>
</protein>
<evidence type="ECO:0008006" key="4">
    <source>
        <dbReference type="Google" id="ProtNLM"/>
    </source>
</evidence>
<keyword evidence="1" id="KW-0732">Signal</keyword>
<sequence>MKSGRFISAVFALIMMTAPGAAQVVDYLGVPGPIEFDGKSYDLAWSSQPSANYTKQEYVSSGQAVETYDQMLLLERVTGGVKVIDAVRGQIDALQKRKGSDPLVNFEVLQKNATGEVLLDFLISSKDSKGEYIVEWNLYRYAPVKELSGKSGVLLFAVSHRAYGNENSKAFLGGLKQLRTAQTGALLKADLPEPGK</sequence>
<organism evidence="2 3">
    <name type="scientific">Aquamicrobium terrae</name>
    <dbReference type="NCBI Taxonomy" id="1324945"/>
    <lineage>
        <taxon>Bacteria</taxon>
        <taxon>Pseudomonadati</taxon>
        <taxon>Pseudomonadota</taxon>
        <taxon>Alphaproteobacteria</taxon>
        <taxon>Hyphomicrobiales</taxon>
        <taxon>Phyllobacteriaceae</taxon>
        <taxon>Aquamicrobium</taxon>
    </lineage>
</organism>
<evidence type="ECO:0000313" key="3">
    <source>
        <dbReference type="Proteomes" id="UP001549076"/>
    </source>
</evidence>
<keyword evidence="3" id="KW-1185">Reference proteome</keyword>
<accession>A0ABV2N5D2</accession>
<comment type="caution">
    <text evidence="2">The sequence shown here is derived from an EMBL/GenBank/DDBJ whole genome shotgun (WGS) entry which is preliminary data.</text>
</comment>
<evidence type="ECO:0000313" key="2">
    <source>
        <dbReference type="EMBL" id="MET3794021.1"/>
    </source>
</evidence>
<evidence type="ECO:0000256" key="1">
    <source>
        <dbReference type="SAM" id="SignalP"/>
    </source>
</evidence>